<dbReference type="Gene3D" id="2.40.30.10">
    <property type="entry name" value="Translation factors"/>
    <property type="match status" value="1"/>
</dbReference>
<evidence type="ECO:0000313" key="5">
    <source>
        <dbReference type="EMBL" id="OGF35290.1"/>
    </source>
</evidence>
<evidence type="ECO:0000256" key="3">
    <source>
        <dbReference type="ARBA" id="ARBA00038374"/>
    </source>
</evidence>
<dbReference type="InterPro" id="IPR051454">
    <property type="entry name" value="RNA/ubiquinone_mod_enzymes"/>
</dbReference>
<gene>
    <name evidence="5" type="ORF">A2482_01930</name>
</gene>
<dbReference type="InterPro" id="IPR032525">
    <property type="entry name" value="Peptidase_U32_C"/>
</dbReference>
<dbReference type="PANTHER" id="PTHR30217:SF6">
    <property type="entry name" value="TRNA HYDROXYLATION PROTEIN P"/>
    <property type="match status" value="1"/>
</dbReference>
<reference evidence="5 6" key="1">
    <citation type="journal article" date="2016" name="Nat. Commun.">
        <title>Thousands of microbial genomes shed light on interconnected biogeochemical processes in an aquifer system.</title>
        <authorList>
            <person name="Anantharaman K."/>
            <person name="Brown C.T."/>
            <person name="Hug L.A."/>
            <person name="Sharon I."/>
            <person name="Castelle C.J."/>
            <person name="Probst A.J."/>
            <person name="Thomas B.C."/>
            <person name="Singh A."/>
            <person name="Wilkins M.J."/>
            <person name="Karaoz U."/>
            <person name="Brodie E.L."/>
            <person name="Williams K.H."/>
            <person name="Hubbard S.S."/>
            <person name="Banfield J.F."/>
        </authorList>
    </citation>
    <scope>NUCLEOTIDE SEQUENCE [LARGE SCALE GENOMIC DNA]</scope>
</reference>
<keyword evidence="2" id="KW-0378">Hydrolase</keyword>
<dbReference type="GO" id="GO:0008233">
    <property type="term" value="F:peptidase activity"/>
    <property type="evidence" value="ECO:0007669"/>
    <property type="project" value="UniProtKB-KW"/>
</dbReference>
<dbReference type="PROSITE" id="PS01276">
    <property type="entry name" value="PEPTIDASE_U32"/>
    <property type="match status" value="1"/>
</dbReference>
<evidence type="ECO:0000256" key="1">
    <source>
        <dbReference type="ARBA" id="ARBA00022670"/>
    </source>
</evidence>
<sequence>MQLISPAGNLDKLKTAFAFGADAVYCGIPDFSLRVRINEFDLASLYEGVKYAHARGKKVYVTLNIFVHERHLVEIEKHLAALKIIGPDALVVSDPGVLQIVKKVWPEVKIHLSTQANCTNSAAARFWFEQGVSRIILAREVTLEEIKQIHVTVPAVELECFVHGAMCMSYSGRCLLSKYFSDRSANLGDCSQPCRWKYQAHSRDAKSCICIKSEKSKGAKTTDANQPEKLFEMDEDEHGSYIMNSKDLCLVEYLRELEDAGIVAGKIEGRAKSAYYVGVVTRVYRQVIEGQRARGKGQKKVEGQKGKNKKYLEELGKCQNRGFTTGFLFGKEMCEQNTDAGHAACAWEFCGVGVGTESHSVPLSATGGKHNRLIPIRVHNQIFVGDEIELVVPRGENVAMTVGKMYDEKGLAITEAHGGQGKIIWLAVDKEVPERTLIRRKL</sequence>
<dbReference type="PANTHER" id="PTHR30217">
    <property type="entry name" value="PEPTIDASE U32 FAMILY"/>
    <property type="match status" value="1"/>
</dbReference>
<name>A0A1F5T8G0_9BACT</name>
<dbReference type="InterPro" id="IPR001539">
    <property type="entry name" value="Peptidase_U32"/>
</dbReference>
<keyword evidence="1" id="KW-0645">Protease</keyword>
<evidence type="ECO:0000259" key="4">
    <source>
        <dbReference type="Pfam" id="PF16325"/>
    </source>
</evidence>
<comment type="similarity">
    <text evidence="3">Belongs to the peptidase U32 family.</text>
</comment>
<evidence type="ECO:0000256" key="2">
    <source>
        <dbReference type="ARBA" id="ARBA00022801"/>
    </source>
</evidence>
<comment type="caution">
    <text evidence="5">The sequence shown here is derived from an EMBL/GenBank/DDBJ whole genome shotgun (WGS) entry which is preliminary data.</text>
</comment>
<feature type="domain" description="Peptidase family U32 C-terminal" evidence="4">
    <location>
        <begin position="372"/>
        <end position="439"/>
    </location>
</feature>
<dbReference type="Proteomes" id="UP000178656">
    <property type="component" value="Unassembled WGS sequence"/>
</dbReference>
<evidence type="ECO:0000313" key="6">
    <source>
        <dbReference type="Proteomes" id="UP000178656"/>
    </source>
</evidence>
<dbReference type="AlphaFoldDB" id="A0A1F5T8G0"/>
<dbReference type="GO" id="GO:0006508">
    <property type="term" value="P:proteolysis"/>
    <property type="evidence" value="ECO:0007669"/>
    <property type="project" value="UniProtKB-KW"/>
</dbReference>
<organism evidence="5 6">
    <name type="scientific">Candidatus Falkowbacteria bacterium RIFOXYC2_FULL_48_21</name>
    <dbReference type="NCBI Taxonomy" id="1798005"/>
    <lineage>
        <taxon>Bacteria</taxon>
        <taxon>Candidatus Falkowiibacteriota</taxon>
    </lineage>
</organism>
<proteinExistence type="inferred from homology"/>
<dbReference type="Pfam" id="PF16325">
    <property type="entry name" value="Peptidase_U32_C"/>
    <property type="match status" value="1"/>
</dbReference>
<dbReference type="EMBL" id="MFGM01000053">
    <property type="protein sequence ID" value="OGF35290.1"/>
    <property type="molecule type" value="Genomic_DNA"/>
</dbReference>
<protein>
    <recommendedName>
        <fullName evidence="4">Peptidase family U32 C-terminal domain-containing protein</fullName>
    </recommendedName>
</protein>
<accession>A0A1F5T8G0</accession>
<dbReference type="Pfam" id="PF01136">
    <property type="entry name" value="Peptidase_U32"/>
    <property type="match status" value="1"/>
</dbReference>